<keyword evidence="2" id="KW-1185">Reference proteome</keyword>
<reference evidence="2" key="1">
    <citation type="journal article" date="2019" name="Int. J. Syst. Evol. Microbiol.">
        <title>The Global Catalogue of Microorganisms (GCM) 10K type strain sequencing project: providing services to taxonomists for standard genome sequencing and annotation.</title>
        <authorList>
            <consortium name="The Broad Institute Genomics Platform"/>
            <consortium name="The Broad Institute Genome Sequencing Center for Infectious Disease"/>
            <person name="Wu L."/>
            <person name="Ma J."/>
        </authorList>
    </citation>
    <scope>NUCLEOTIDE SEQUENCE [LARGE SCALE GENOMIC DNA]</scope>
    <source>
        <strain evidence="2">CGMCC 1.15297</strain>
    </source>
</reference>
<evidence type="ECO:0000313" key="1">
    <source>
        <dbReference type="EMBL" id="GGA06088.1"/>
    </source>
</evidence>
<name>A0ABQ1FCT9_9SPHN</name>
<organism evidence="1 2">
    <name type="scientific">Blastomonas marina</name>
    <dbReference type="NCBI Taxonomy" id="1867408"/>
    <lineage>
        <taxon>Bacteria</taxon>
        <taxon>Pseudomonadati</taxon>
        <taxon>Pseudomonadota</taxon>
        <taxon>Alphaproteobacteria</taxon>
        <taxon>Sphingomonadales</taxon>
        <taxon>Sphingomonadaceae</taxon>
        <taxon>Blastomonas</taxon>
    </lineage>
</organism>
<gene>
    <name evidence="1" type="ORF">GCM10010923_14910</name>
</gene>
<evidence type="ECO:0000313" key="2">
    <source>
        <dbReference type="Proteomes" id="UP000603317"/>
    </source>
</evidence>
<accession>A0ABQ1FCT9</accession>
<dbReference type="Proteomes" id="UP000603317">
    <property type="component" value="Unassembled WGS sequence"/>
</dbReference>
<proteinExistence type="predicted"/>
<protein>
    <submittedName>
        <fullName evidence="1">Uncharacterized protein</fullName>
    </submittedName>
</protein>
<sequence>MALALAGCSTDRALLELQRDRLLQIEQQALSIRGGVEQGSFDPTRYDLYLTLDADVFTRLLEGVEGNTVEVVASNRPIELTVDKVEMTFRPGSPEIELAAKARDVGSGLIAELEMDSRLVIEGDPARPDELLARIVATRIVPRVRWGPFEFTKRKFVRSLLSLEAARFTERLPAARLPLAREFAFGKPANSVDSGQIKTTRDSWIRGNLSFPSTEIRGRFVVHNVLFLENGIHLFANVEGI</sequence>
<dbReference type="EMBL" id="BMID01000001">
    <property type="protein sequence ID" value="GGA06088.1"/>
    <property type="molecule type" value="Genomic_DNA"/>
</dbReference>
<comment type="caution">
    <text evidence="1">The sequence shown here is derived from an EMBL/GenBank/DDBJ whole genome shotgun (WGS) entry which is preliminary data.</text>
</comment>